<dbReference type="InterPro" id="IPR000182">
    <property type="entry name" value="GNAT_dom"/>
</dbReference>
<dbReference type="PROSITE" id="PS51186">
    <property type="entry name" value="GNAT"/>
    <property type="match status" value="1"/>
</dbReference>
<dbReference type="CDD" id="cd04301">
    <property type="entry name" value="NAT_SF"/>
    <property type="match status" value="1"/>
</dbReference>
<dbReference type="RefSeq" id="WP_094243668.1">
    <property type="nucleotide sequence ID" value="NZ_BDEC01000031.1"/>
</dbReference>
<evidence type="ECO:0000313" key="2">
    <source>
        <dbReference type="EMBL" id="GBD67995.1"/>
    </source>
</evidence>
<accession>A0A2H6DG05</accession>
<evidence type="ECO:0000313" key="3">
    <source>
        <dbReference type="Proteomes" id="UP000236214"/>
    </source>
</evidence>
<dbReference type="AlphaFoldDB" id="A0A2H6DG05"/>
<sequence length="177" mass="19924">MSEEVDVNIREALAEDAEQIVKVSQTIGKQTEFLVMDEHGMDLPIHLLENQLETIYESDKQLLLVAEVDGQIVGTASVRTSEEKRISHIGEVGISILQDYWGIGLGSVLLEELIDWSQQIGQIRRLELTVQKQNRRASHLYEKYGFQTEAVLERGAIGDDGRFLDVLLMSKMIDPAS</sequence>
<reference evidence="2 3" key="1">
    <citation type="submission" date="2016-05" db="EMBL/GenBank/DDBJ databases">
        <title>Whole genome sequencing of Tetragenococcus halophilus subsp. halophilus NISL 7118.</title>
        <authorList>
            <person name="Shiwa Y."/>
            <person name="Nishimura I."/>
            <person name="Yoshikawa H."/>
            <person name="Koyama Y."/>
            <person name="Oguma T."/>
        </authorList>
    </citation>
    <scope>NUCLEOTIDE SEQUENCE [LARGE SCALE GENOMIC DNA]</scope>
    <source>
        <strain evidence="2 3">NISL 7118</strain>
    </source>
</reference>
<evidence type="ECO:0000259" key="1">
    <source>
        <dbReference type="PROSITE" id="PS51186"/>
    </source>
</evidence>
<dbReference type="EMBL" id="BDEC01000031">
    <property type="protein sequence ID" value="GBD67995.1"/>
    <property type="molecule type" value="Genomic_DNA"/>
</dbReference>
<protein>
    <submittedName>
        <fullName evidence="2">Putative acetyltransferase</fullName>
    </submittedName>
</protein>
<name>A0A2H6DG05_TETHA</name>
<dbReference type="PANTHER" id="PTHR43328:SF1">
    <property type="entry name" value="N-ACETYLTRANSFERASE DOMAIN-CONTAINING PROTEIN"/>
    <property type="match status" value="1"/>
</dbReference>
<organism evidence="2 3">
    <name type="scientific">Tetragenococcus halophilus subsp. halophilus</name>
    <dbReference type="NCBI Taxonomy" id="1513897"/>
    <lineage>
        <taxon>Bacteria</taxon>
        <taxon>Bacillati</taxon>
        <taxon>Bacillota</taxon>
        <taxon>Bacilli</taxon>
        <taxon>Lactobacillales</taxon>
        <taxon>Enterococcaceae</taxon>
        <taxon>Tetragenococcus</taxon>
    </lineage>
</organism>
<keyword evidence="3" id="KW-1185">Reference proteome</keyword>
<proteinExistence type="predicted"/>
<dbReference type="GO" id="GO:0016747">
    <property type="term" value="F:acyltransferase activity, transferring groups other than amino-acyl groups"/>
    <property type="evidence" value="ECO:0007669"/>
    <property type="project" value="InterPro"/>
</dbReference>
<dbReference type="SUPFAM" id="SSF55729">
    <property type="entry name" value="Acyl-CoA N-acyltransferases (Nat)"/>
    <property type="match status" value="1"/>
</dbReference>
<feature type="domain" description="N-acetyltransferase" evidence="1">
    <location>
        <begin position="7"/>
        <end position="174"/>
    </location>
</feature>
<keyword evidence="2" id="KW-0808">Transferase</keyword>
<gene>
    <name evidence="2" type="ORF">TEHN7118_0801</name>
</gene>
<dbReference type="Pfam" id="PF00583">
    <property type="entry name" value="Acetyltransf_1"/>
    <property type="match status" value="1"/>
</dbReference>
<comment type="caution">
    <text evidence="2">The sequence shown here is derived from an EMBL/GenBank/DDBJ whole genome shotgun (WGS) entry which is preliminary data.</text>
</comment>
<dbReference type="PANTHER" id="PTHR43328">
    <property type="entry name" value="ACETYLTRANSFERASE-RELATED"/>
    <property type="match status" value="1"/>
</dbReference>
<dbReference type="Proteomes" id="UP000236214">
    <property type="component" value="Unassembled WGS sequence"/>
</dbReference>
<dbReference type="InterPro" id="IPR016181">
    <property type="entry name" value="Acyl_CoA_acyltransferase"/>
</dbReference>
<dbReference type="Gene3D" id="3.40.630.30">
    <property type="match status" value="1"/>
</dbReference>